<dbReference type="SUPFAM" id="SSF51735">
    <property type="entry name" value="NAD(P)-binding Rossmann-fold domains"/>
    <property type="match status" value="1"/>
</dbReference>
<evidence type="ECO:0000256" key="2">
    <source>
        <dbReference type="SAM" id="Phobius"/>
    </source>
</evidence>
<dbReference type="PANTHER" id="PTHR43833">
    <property type="entry name" value="POTASSIUM CHANNEL PROTEIN 2-RELATED-RELATED"/>
    <property type="match status" value="1"/>
</dbReference>
<dbReference type="Gene3D" id="3.40.50.720">
    <property type="entry name" value="NAD(P)-binding Rossmann-like Domain"/>
    <property type="match status" value="1"/>
</dbReference>
<sequence>MRLFTKIFRRRRQWYAKGLISNSKHRIRYLLLLVVVIILIHSFAMVIFEGLTIGDALWLSLTTINTTGYGDLSSTSFLGRSATVLLMYILGITVMAQAATEFIEYKLEQKDQKIKGHWNWNTMKNHIVIIHTPKLNPKLYLERLVSQIKKTPSLSERPICIVTERFAEGLPLTLREQNVVHVHGEGRDEVALNNANVSEASKIILLSSDSANSASDSIVLDVLLHFQELNLDAFIVAEAVKDTNRERFLNLGVNSVLRPIRAYPELIVRTLEAPGTEKLLENLFSLEGDRAIRFDYEFATEKWSDIACRVMHKGLGTLVGYVDENDKVWTNPPPFKPAKGKALLLLVHHKHIPSHEQLVSSVSSEV</sequence>
<feature type="domain" description="Potassium channel" evidence="4">
    <location>
        <begin position="34"/>
        <end position="104"/>
    </location>
</feature>
<dbReference type="EMBL" id="VIKS01000004">
    <property type="protein sequence ID" value="TQV88515.1"/>
    <property type="molecule type" value="Genomic_DNA"/>
</dbReference>
<keyword evidence="5" id="KW-0813">Transport</keyword>
<dbReference type="InterPro" id="IPR003148">
    <property type="entry name" value="RCK_N"/>
</dbReference>
<keyword evidence="2" id="KW-0472">Membrane</keyword>
<dbReference type="AlphaFoldDB" id="A0A545UGE9"/>
<keyword evidence="5" id="KW-0407">Ion channel</keyword>
<dbReference type="Pfam" id="PF02254">
    <property type="entry name" value="TrkA_N"/>
    <property type="match status" value="1"/>
</dbReference>
<dbReference type="InterPro" id="IPR036291">
    <property type="entry name" value="NAD(P)-bd_dom_sf"/>
</dbReference>
<keyword evidence="2" id="KW-1133">Transmembrane helix</keyword>
<dbReference type="Pfam" id="PF07885">
    <property type="entry name" value="Ion_trans_2"/>
    <property type="match status" value="1"/>
</dbReference>
<dbReference type="OrthoDB" id="9813518at2"/>
<dbReference type="InterPro" id="IPR013099">
    <property type="entry name" value="K_chnl_dom"/>
</dbReference>
<evidence type="ECO:0000313" key="6">
    <source>
        <dbReference type="Proteomes" id="UP000315439"/>
    </source>
</evidence>
<proteinExistence type="predicted"/>
<dbReference type="InterPro" id="IPR050721">
    <property type="entry name" value="Trk_Ktr_HKT_K-transport"/>
</dbReference>
<comment type="caution">
    <text evidence="5">The sequence shown here is derived from an EMBL/GenBank/DDBJ whole genome shotgun (WGS) entry which is preliminary data.</text>
</comment>
<name>A0A545UGE9_9GAMM</name>
<accession>A0A545UGE9</accession>
<evidence type="ECO:0000256" key="1">
    <source>
        <dbReference type="ARBA" id="ARBA00004651"/>
    </source>
</evidence>
<dbReference type="RefSeq" id="WP_142893023.1">
    <property type="nucleotide sequence ID" value="NZ_ML660162.1"/>
</dbReference>
<dbReference type="GO" id="GO:0006813">
    <property type="term" value="P:potassium ion transport"/>
    <property type="evidence" value="ECO:0007669"/>
    <property type="project" value="InterPro"/>
</dbReference>
<keyword evidence="2" id="KW-0812">Transmembrane</keyword>
<feature type="transmembrane region" description="Helical" evidence="2">
    <location>
        <begin position="29"/>
        <end position="48"/>
    </location>
</feature>
<protein>
    <submittedName>
        <fullName evidence="5">Potassium channel protein</fullName>
    </submittedName>
</protein>
<keyword evidence="6" id="KW-1185">Reference proteome</keyword>
<feature type="domain" description="RCK N-terminal" evidence="3">
    <location>
        <begin position="173"/>
        <end position="259"/>
    </location>
</feature>
<comment type="subcellular location">
    <subcellularLocation>
        <location evidence="1">Cell membrane</location>
        <topology evidence="1">Multi-pass membrane protein</topology>
    </subcellularLocation>
</comment>
<gene>
    <name evidence="5" type="ORF">FLL46_08310</name>
</gene>
<keyword evidence="5" id="KW-0406">Ion transport</keyword>
<evidence type="ECO:0000259" key="3">
    <source>
        <dbReference type="Pfam" id="PF02254"/>
    </source>
</evidence>
<dbReference type="PANTHER" id="PTHR43833:SF9">
    <property type="entry name" value="POTASSIUM CHANNEL PROTEIN YUGO-RELATED"/>
    <property type="match status" value="1"/>
</dbReference>
<dbReference type="Gene3D" id="1.10.287.70">
    <property type="match status" value="1"/>
</dbReference>
<dbReference type="Proteomes" id="UP000315439">
    <property type="component" value="Unassembled WGS sequence"/>
</dbReference>
<dbReference type="GO" id="GO:0034220">
    <property type="term" value="P:monoatomic ion transmembrane transport"/>
    <property type="evidence" value="ECO:0007669"/>
    <property type="project" value="UniProtKB-KW"/>
</dbReference>
<organism evidence="5 6">
    <name type="scientific">Aliikangiella coralliicola</name>
    <dbReference type="NCBI Taxonomy" id="2592383"/>
    <lineage>
        <taxon>Bacteria</taxon>
        <taxon>Pseudomonadati</taxon>
        <taxon>Pseudomonadota</taxon>
        <taxon>Gammaproteobacteria</taxon>
        <taxon>Oceanospirillales</taxon>
        <taxon>Pleioneaceae</taxon>
        <taxon>Aliikangiella</taxon>
    </lineage>
</organism>
<dbReference type="GO" id="GO:0005886">
    <property type="term" value="C:plasma membrane"/>
    <property type="evidence" value="ECO:0007669"/>
    <property type="project" value="UniProtKB-SubCell"/>
</dbReference>
<feature type="transmembrane region" description="Helical" evidence="2">
    <location>
        <begin position="82"/>
        <end position="103"/>
    </location>
</feature>
<dbReference type="SUPFAM" id="SSF81324">
    <property type="entry name" value="Voltage-gated potassium channels"/>
    <property type="match status" value="1"/>
</dbReference>
<reference evidence="5 6" key="1">
    <citation type="submission" date="2019-07" db="EMBL/GenBank/DDBJ databases">
        <title>Draft genome for Aliikangiella sp. M105.</title>
        <authorList>
            <person name="Wang G."/>
        </authorList>
    </citation>
    <scope>NUCLEOTIDE SEQUENCE [LARGE SCALE GENOMIC DNA]</scope>
    <source>
        <strain evidence="5 6">M105</strain>
    </source>
</reference>
<evidence type="ECO:0000313" key="5">
    <source>
        <dbReference type="EMBL" id="TQV88515.1"/>
    </source>
</evidence>
<evidence type="ECO:0000259" key="4">
    <source>
        <dbReference type="Pfam" id="PF07885"/>
    </source>
</evidence>